<accession>A0A2I1H1D1</accession>
<dbReference type="AlphaFoldDB" id="A0A2I1H1D1"/>
<dbReference type="VEuPathDB" id="FungiDB:FUN_022181"/>
<name>A0A2I1H1D1_9GLOM</name>
<evidence type="ECO:0000256" key="1">
    <source>
        <dbReference type="SAM" id="Coils"/>
    </source>
</evidence>
<keyword evidence="3" id="KW-1185">Reference proteome</keyword>
<sequence>MSTSNMITEEMVRKYNKSELLDFLRKEMDSLEIDEDDLEIIRREKINGRNFLKVNVDKLIYHGMKLGPAMTLIEFANDIKECKVQRKIPSTQALNERIRKLESEKVQLNQQLNDLILYKKFVIPSYNNLWLNFGSEWNQEEAQKIIDEVSTEYLGVIFHFNAFKHQEVVLDFSRIPIIHTINNYSKGPKKIIVNSNCFNSLKKYNKAESYSKFNDGCFNFTDEAYSNIEIIKK</sequence>
<evidence type="ECO:0000313" key="3">
    <source>
        <dbReference type="Proteomes" id="UP000234323"/>
    </source>
</evidence>
<feature type="coiled-coil region" evidence="1">
    <location>
        <begin position="91"/>
        <end position="118"/>
    </location>
</feature>
<proteinExistence type="predicted"/>
<dbReference type="VEuPathDB" id="FungiDB:RhiirA1_423514"/>
<gene>
    <name evidence="2" type="ORF">RhiirA4_470505</name>
</gene>
<organism evidence="2 3">
    <name type="scientific">Rhizophagus irregularis</name>
    <dbReference type="NCBI Taxonomy" id="588596"/>
    <lineage>
        <taxon>Eukaryota</taxon>
        <taxon>Fungi</taxon>
        <taxon>Fungi incertae sedis</taxon>
        <taxon>Mucoromycota</taxon>
        <taxon>Glomeromycotina</taxon>
        <taxon>Glomeromycetes</taxon>
        <taxon>Glomerales</taxon>
        <taxon>Glomeraceae</taxon>
        <taxon>Rhizophagus</taxon>
    </lineage>
</organism>
<dbReference type="OrthoDB" id="2335196at2759"/>
<dbReference type="Gene3D" id="1.10.150.50">
    <property type="entry name" value="Transcription Factor, Ets-1"/>
    <property type="match status" value="1"/>
</dbReference>
<dbReference type="Proteomes" id="UP000234323">
    <property type="component" value="Unassembled WGS sequence"/>
</dbReference>
<evidence type="ECO:0000313" key="2">
    <source>
        <dbReference type="EMBL" id="PKY52706.1"/>
    </source>
</evidence>
<reference evidence="2 3" key="1">
    <citation type="submission" date="2015-10" db="EMBL/GenBank/DDBJ databases">
        <title>Genome analyses suggest a sexual origin of heterokaryosis in a supposedly ancient asexual fungus.</title>
        <authorList>
            <person name="Ropars J."/>
            <person name="Sedzielewska K."/>
            <person name="Noel J."/>
            <person name="Charron P."/>
            <person name="Farinelli L."/>
            <person name="Marton T."/>
            <person name="Kruger M."/>
            <person name="Pelin A."/>
            <person name="Brachmann A."/>
            <person name="Corradi N."/>
        </authorList>
    </citation>
    <scope>NUCLEOTIDE SEQUENCE [LARGE SCALE GENOMIC DNA]</scope>
    <source>
        <strain evidence="2 3">A4</strain>
    </source>
</reference>
<dbReference type="InterPro" id="IPR013761">
    <property type="entry name" value="SAM/pointed_sf"/>
</dbReference>
<dbReference type="EMBL" id="LLXI01001255">
    <property type="protein sequence ID" value="PKY52706.1"/>
    <property type="molecule type" value="Genomic_DNA"/>
</dbReference>
<keyword evidence="1" id="KW-0175">Coiled coil</keyword>
<comment type="caution">
    <text evidence="2">The sequence shown here is derived from an EMBL/GenBank/DDBJ whole genome shotgun (WGS) entry which is preliminary data.</text>
</comment>
<protein>
    <submittedName>
        <fullName evidence="2">Uncharacterized protein</fullName>
    </submittedName>
</protein>
<dbReference type="VEuPathDB" id="FungiDB:RhiirFUN_025853"/>